<feature type="binding site" evidence="11">
    <location>
        <begin position="24"/>
        <end position="29"/>
    </location>
    <ligand>
        <name>FAD</name>
        <dbReference type="ChEBI" id="CHEBI:57692"/>
    </ligand>
</feature>
<gene>
    <name evidence="11 13" type="primary">mnmG</name>
    <name evidence="11" type="synonym">gidA</name>
    <name evidence="13" type="ORF">E0E05_00815</name>
</gene>
<keyword evidence="6 11" id="KW-0819">tRNA processing</keyword>
<proteinExistence type="inferred from homology"/>
<dbReference type="FunFam" id="3.50.50.60:FF:000002">
    <property type="entry name" value="tRNA uridine 5-carboxymethylaminomethyl modification enzyme MnmG"/>
    <property type="match status" value="1"/>
</dbReference>
<dbReference type="SUPFAM" id="SSF51905">
    <property type="entry name" value="FAD/NAD(P)-binding domain"/>
    <property type="match status" value="1"/>
</dbReference>
<comment type="subunit">
    <text evidence="9 11">Homodimer. Heterotetramer of two MnmE and two MnmG subunits.</text>
</comment>
<dbReference type="EMBL" id="CP036532">
    <property type="protein sequence ID" value="QBK29260.1"/>
    <property type="molecule type" value="Genomic_DNA"/>
</dbReference>
<comment type="similarity">
    <text evidence="3 11">Belongs to the MnmG family.</text>
</comment>
<evidence type="ECO:0000256" key="3">
    <source>
        <dbReference type="ARBA" id="ARBA00007653"/>
    </source>
</evidence>
<dbReference type="OrthoDB" id="9815560at2"/>
<dbReference type="AlphaFoldDB" id="A0A4P6UZ61"/>
<feature type="binding site" evidence="11">
    <location>
        <begin position="284"/>
        <end position="298"/>
    </location>
    <ligand>
        <name>NAD(+)</name>
        <dbReference type="ChEBI" id="CHEBI:57540"/>
    </ligand>
</feature>
<dbReference type="KEGG" id="rpod:E0E05_00815"/>
<dbReference type="Pfam" id="PF01134">
    <property type="entry name" value="GIDA"/>
    <property type="match status" value="1"/>
</dbReference>
<keyword evidence="8 11" id="KW-0520">NAD</keyword>
<dbReference type="NCBIfam" id="TIGR00136">
    <property type="entry name" value="mnmG_gidA"/>
    <property type="match status" value="1"/>
</dbReference>
<dbReference type="Proteomes" id="UP000293719">
    <property type="component" value="Chromosome"/>
</dbReference>
<evidence type="ECO:0000256" key="10">
    <source>
        <dbReference type="ARBA" id="ARBA00031800"/>
    </source>
</evidence>
<evidence type="ECO:0000259" key="12">
    <source>
        <dbReference type="SMART" id="SM01228"/>
    </source>
</evidence>
<dbReference type="PROSITE" id="PS01280">
    <property type="entry name" value="GIDA_1"/>
    <property type="match status" value="1"/>
</dbReference>
<dbReference type="InterPro" id="IPR036188">
    <property type="entry name" value="FAD/NAD-bd_sf"/>
</dbReference>
<keyword evidence="5 11" id="KW-0285">Flavoprotein</keyword>
<evidence type="ECO:0000256" key="4">
    <source>
        <dbReference type="ARBA" id="ARBA00020461"/>
    </source>
</evidence>
<dbReference type="InterPro" id="IPR026904">
    <property type="entry name" value="MnmG_C"/>
</dbReference>
<dbReference type="GO" id="GO:0002098">
    <property type="term" value="P:tRNA wobble uridine modification"/>
    <property type="evidence" value="ECO:0007669"/>
    <property type="project" value="InterPro"/>
</dbReference>
<organism evidence="13 14">
    <name type="scientific">Roseitalea porphyridii</name>
    <dbReference type="NCBI Taxonomy" id="1852022"/>
    <lineage>
        <taxon>Bacteria</taxon>
        <taxon>Pseudomonadati</taxon>
        <taxon>Pseudomonadota</taxon>
        <taxon>Alphaproteobacteria</taxon>
        <taxon>Hyphomicrobiales</taxon>
        <taxon>Ahrensiaceae</taxon>
        <taxon>Roseitalea</taxon>
    </lineage>
</organism>
<dbReference type="InterPro" id="IPR044920">
    <property type="entry name" value="MnmG_C_subdom_sf"/>
</dbReference>
<dbReference type="Gene3D" id="1.10.150.570">
    <property type="entry name" value="GidA associated domain, C-terminal subdomain"/>
    <property type="match status" value="1"/>
</dbReference>
<reference evidence="13 14" key="1">
    <citation type="journal article" date="2017" name="Int. J. Syst. Evol. Microbiol.">
        <title>Roseitalea porphyridii gen. nov., sp. nov., isolated from a red alga, and reclassification of Hoeflea suaedae Chung et al. 2013 as Pseudohoeflea suaedae gen. nov., comb. nov.</title>
        <authorList>
            <person name="Hyeon J.W."/>
            <person name="Jeong S.E."/>
            <person name="Baek K."/>
            <person name="Jeon C.O."/>
        </authorList>
    </citation>
    <scope>NUCLEOTIDE SEQUENCE [LARGE SCALE GENOMIC DNA]</scope>
    <source>
        <strain evidence="13 14">MA7-20</strain>
    </source>
</reference>
<evidence type="ECO:0000256" key="8">
    <source>
        <dbReference type="ARBA" id="ARBA00023027"/>
    </source>
</evidence>
<dbReference type="GeneID" id="90765821"/>
<keyword evidence="7 11" id="KW-0274">FAD</keyword>
<evidence type="ECO:0000256" key="9">
    <source>
        <dbReference type="ARBA" id="ARBA00025948"/>
    </source>
</evidence>
<feature type="binding site" evidence="11">
    <location>
        <position position="136"/>
    </location>
    <ligand>
        <name>FAD</name>
        <dbReference type="ChEBI" id="CHEBI:57692"/>
    </ligand>
</feature>
<name>A0A4P6UZ61_9HYPH</name>
<keyword evidence="11" id="KW-0963">Cytoplasm</keyword>
<comment type="function">
    <text evidence="2 11">NAD-binding protein involved in the addition of a carboxymethylaminomethyl (cmnm) group at the wobble position (U34) of certain tRNAs, forming tRNA-cmnm(5)s(2)U34.</text>
</comment>
<dbReference type="InterPro" id="IPR004416">
    <property type="entry name" value="MnmG"/>
</dbReference>
<evidence type="ECO:0000256" key="2">
    <source>
        <dbReference type="ARBA" id="ARBA00003717"/>
    </source>
</evidence>
<comment type="cofactor">
    <cofactor evidence="1 11">
        <name>FAD</name>
        <dbReference type="ChEBI" id="CHEBI:57692"/>
    </cofactor>
</comment>
<dbReference type="InterPro" id="IPR040131">
    <property type="entry name" value="MnmG_N"/>
</dbReference>
<dbReference type="PANTHER" id="PTHR11806:SF0">
    <property type="entry name" value="PROTEIN MTO1 HOMOLOG, MITOCHONDRIAL"/>
    <property type="match status" value="1"/>
</dbReference>
<evidence type="ECO:0000256" key="7">
    <source>
        <dbReference type="ARBA" id="ARBA00022827"/>
    </source>
</evidence>
<dbReference type="Pfam" id="PF21680">
    <property type="entry name" value="GIDA_C_1st"/>
    <property type="match status" value="1"/>
</dbReference>
<sequence length="640" mass="69117">MCGAVSFHNGSRDVEQAYDVIIVGGGHAGVEAARASAAVGARTALVTHSFETIGVMSCNPAIGGLGKGHLVREIDALDGLMGRVADAAGIQFRLLNRRKGPAVRGPRTQADRALYRAAMQAEIRAIDNLTVVEGEVASLRMQAPDRVAGVVLGDGRQLAAGAVVLTTGTFLRGLIHIGERTIPAGRMGEKPSEGLSDQLAAMGVPLGRLKTGTPPRLDGRTINWSVLEMQAADENPVPFSTMTERIANRQIECGITRTTAETHDVIRANIRRSAMYSGQIGGVGPRYCPSIEDKVIKFGDRDGHQVFLEPEGLDDHTVYPNGISTSLPEDVQAALLKTMAGLENAVILQPGYAIEYDHVDPRALDASLALRGVAGFYLAGQINGTTGYEEAAAQGLVAGLNAARHAGGDDPVRFSRTDSYIGVMIDDLTSKGVTEPYRMFTSRAEYRLSLRIDNADMRLTPRAIELGLAGPQRIRHFNSVRERLDRARELSRSLSLTPQEAGRFGLEINKDGVRRSAYDLMAYPDVTLARLGAIWPELAALDERTGERLEIEAQYAVYMERQRTDIAAVQREEGLAIPDGFAFEAIAGLSNELKQKLTDRRPRTIAEAQRIDGMTPAALALLIARIRQAEALERRAAKTA</sequence>
<accession>A0A4P6UZ61</accession>
<dbReference type="SMART" id="SM01228">
    <property type="entry name" value="GIDA_assoc_3"/>
    <property type="match status" value="1"/>
</dbReference>
<comment type="subcellular location">
    <subcellularLocation>
        <location evidence="11">Cytoplasm</location>
    </subcellularLocation>
</comment>
<dbReference type="GO" id="GO:0030488">
    <property type="term" value="P:tRNA methylation"/>
    <property type="evidence" value="ECO:0007669"/>
    <property type="project" value="TreeGrafter"/>
</dbReference>
<dbReference type="FunFam" id="3.50.50.60:FF:000082">
    <property type="entry name" value="protein MTO1 homolog, mitochondrial isoform X1"/>
    <property type="match status" value="1"/>
</dbReference>
<dbReference type="GO" id="GO:0050660">
    <property type="term" value="F:flavin adenine dinucleotide binding"/>
    <property type="evidence" value="ECO:0007669"/>
    <property type="project" value="UniProtKB-UniRule"/>
</dbReference>
<dbReference type="PANTHER" id="PTHR11806">
    <property type="entry name" value="GLUCOSE INHIBITED DIVISION PROTEIN A"/>
    <property type="match status" value="1"/>
</dbReference>
<dbReference type="RefSeq" id="WP_131614961.1">
    <property type="nucleotide sequence ID" value="NZ_CP036532.1"/>
</dbReference>
<dbReference type="GO" id="GO:0005829">
    <property type="term" value="C:cytosol"/>
    <property type="evidence" value="ECO:0007669"/>
    <property type="project" value="TreeGrafter"/>
</dbReference>
<dbReference type="Gene3D" id="3.50.50.60">
    <property type="entry name" value="FAD/NAD(P)-binding domain"/>
    <property type="match status" value="2"/>
</dbReference>
<evidence type="ECO:0000256" key="1">
    <source>
        <dbReference type="ARBA" id="ARBA00001974"/>
    </source>
</evidence>
<feature type="binding site" evidence="11">
    <location>
        <position position="192"/>
    </location>
    <ligand>
        <name>FAD</name>
        <dbReference type="ChEBI" id="CHEBI:57692"/>
    </ligand>
</feature>
<feature type="domain" description="tRNA uridine 5-carboxymethylaminomethyl modification enzyme C-terminal subdomain" evidence="12">
    <location>
        <begin position="553"/>
        <end position="624"/>
    </location>
</feature>
<dbReference type="InterPro" id="IPR020595">
    <property type="entry name" value="MnmG-rel_CS"/>
</dbReference>
<dbReference type="InterPro" id="IPR002218">
    <property type="entry name" value="MnmG-rel"/>
</dbReference>
<feature type="binding site" evidence="11">
    <location>
        <position position="381"/>
    </location>
    <ligand>
        <name>FAD</name>
        <dbReference type="ChEBI" id="CHEBI:57692"/>
    </ligand>
</feature>
<evidence type="ECO:0000313" key="14">
    <source>
        <dbReference type="Proteomes" id="UP000293719"/>
    </source>
</evidence>
<dbReference type="FunFam" id="1.10.150.570:FF:000001">
    <property type="entry name" value="tRNA uridine 5-carboxymethylaminomethyl modification enzyme MnmG"/>
    <property type="match status" value="1"/>
</dbReference>
<keyword evidence="14" id="KW-1185">Reference proteome</keyword>
<dbReference type="PROSITE" id="PS01281">
    <property type="entry name" value="GIDA_2"/>
    <property type="match status" value="1"/>
</dbReference>
<dbReference type="InterPro" id="IPR047001">
    <property type="entry name" value="MnmG_C_subdom"/>
</dbReference>
<evidence type="ECO:0000256" key="5">
    <source>
        <dbReference type="ARBA" id="ARBA00022630"/>
    </source>
</evidence>
<evidence type="ECO:0000256" key="6">
    <source>
        <dbReference type="ARBA" id="ARBA00022694"/>
    </source>
</evidence>
<dbReference type="Pfam" id="PF13932">
    <property type="entry name" value="SAM_GIDA_C"/>
    <property type="match status" value="1"/>
</dbReference>
<dbReference type="Gene3D" id="1.10.10.1800">
    <property type="entry name" value="tRNA uridine 5-carboxymethylaminomethyl modification enzyme MnmG/GidA"/>
    <property type="match status" value="1"/>
</dbReference>
<evidence type="ECO:0000313" key="13">
    <source>
        <dbReference type="EMBL" id="QBK29260.1"/>
    </source>
</evidence>
<dbReference type="InterPro" id="IPR049312">
    <property type="entry name" value="GIDA_C_N"/>
</dbReference>
<dbReference type="HAMAP" id="MF_00129">
    <property type="entry name" value="MnmG_GidA"/>
    <property type="match status" value="1"/>
</dbReference>
<protein>
    <recommendedName>
        <fullName evidence="4 11">tRNA uridine 5-carboxymethylaminomethyl modification enzyme MnmG</fullName>
    </recommendedName>
    <alternativeName>
        <fullName evidence="10 11">Glucose-inhibited division protein A</fullName>
    </alternativeName>
</protein>
<evidence type="ECO:0000256" key="11">
    <source>
        <dbReference type="HAMAP-Rule" id="MF_00129"/>
    </source>
</evidence>